<dbReference type="Proteomes" id="UP001062846">
    <property type="component" value="Chromosome 3"/>
</dbReference>
<dbReference type="EMBL" id="CM046390">
    <property type="protein sequence ID" value="KAI8564266.1"/>
    <property type="molecule type" value="Genomic_DNA"/>
</dbReference>
<evidence type="ECO:0000313" key="2">
    <source>
        <dbReference type="Proteomes" id="UP001062846"/>
    </source>
</evidence>
<organism evidence="1 2">
    <name type="scientific">Rhododendron molle</name>
    <name type="common">Chinese azalea</name>
    <name type="synonym">Azalea mollis</name>
    <dbReference type="NCBI Taxonomy" id="49168"/>
    <lineage>
        <taxon>Eukaryota</taxon>
        <taxon>Viridiplantae</taxon>
        <taxon>Streptophyta</taxon>
        <taxon>Embryophyta</taxon>
        <taxon>Tracheophyta</taxon>
        <taxon>Spermatophyta</taxon>
        <taxon>Magnoliopsida</taxon>
        <taxon>eudicotyledons</taxon>
        <taxon>Gunneridae</taxon>
        <taxon>Pentapetalae</taxon>
        <taxon>asterids</taxon>
        <taxon>Ericales</taxon>
        <taxon>Ericaceae</taxon>
        <taxon>Ericoideae</taxon>
        <taxon>Rhodoreae</taxon>
        <taxon>Rhododendron</taxon>
    </lineage>
</organism>
<accession>A0ACC0PFB5</accession>
<name>A0ACC0PFB5_RHOML</name>
<gene>
    <name evidence="1" type="ORF">RHMOL_Rhmol03G0168000</name>
</gene>
<sequence>MEEVVSIYEELGRVFLIFLDLVQANDSFILLSPHFPLSPRRAAETTTAVVKPTTSLATAAVPSTTPTPLKSPPKKKTPKMASQDSPTFHWHYSELDDRNFQIRGRTFFYAVVLFSLVVLASLLLLFARWIICRFRRLPSTSAPGLVPAPPPSQPQGLDAATINSFPIVLHDSSGAGESECCCICLGLFEDGEKVKVLPRCQHFYHSACVDTWLCSQSSCPICRSSLRPNSPV</sequence>
<comment type="caution">
    <text evidence="1">The sequence shown here is derived from an EMBL/GenBank/DDBJ whole genome shotgun (WGS) entry which is preliminary data.</text>
</comment>
<keyword evidence="2" id="KW-1185">Reference proteome</keyword>
<proteinExistence type="predicted"/>
<protein>
    <submittedName>
        <fullName evidence="1">Uncharacterized protein</fullName>
    </submittedName>
</protein>
<reference evidence="1" key="1">
    <citation type="submission" date="2022-02" db="EMBL/GenBank/DDBJ databases">
        <title>Plant Genome Project.</title>
        <authorList>
            <person name="Zhang R.-G."/>
        </authorList>
    </citation>
    <scope>NUCLEOTIDE SEQUENCE</scope>
    <source>
        <strain evidence="1">AT1</strain>
    </source>
</reference>
<evidence type="ECO:0000313" key="1">
    <source>
        <dbReference type="EMBL" id="KAI8564266.1"/>
    </source>
</evidence>